<proteinExistence type="predicted"/>
<dbReference type="AlphaFoldDB" id="A0A163M6U1"/>
<dbReference type="InterPro" id="IPR056599">
    <property type="entry name" value="AAA_lid_fung"/>
</dbReference>
<feature type="compositionally biased region" description="Polar residues" evidence="2">
    <location>
        <begin position="1039"/>
        <end position="1049"/>
    </location>
</feature>
<gene>
    <name evidence="3" type="ORF">ST47_g399</name>
</gene>
<name>A0A163M6U1_DIDRA</name>
<dbReference type="Gene3D" id="3.40.50.300">
    <property type="entry name" value="P-loop containing nucleotide triphosphate hydrolases"/>
    <property type="match status" value="1"/>
</dbReference>
<keyword evidence="1" id="KW-0175">Coiled coil</keyword>
<keyword evidence="4" id="KW-1185">Reference proteome</keyword>
<dbReference type="InterPro" id="IPR003593">
    <property type="entry name" value="AAA+_ATPase"/>
</dbReference>
<accession>A0A163M6U1</accession>
<dbReference type="OrthoDB" id="10042665at2759"/>
<dbReference type="EMBL" id="JYNV01000016">
    <property type="protein sequence ID" value="KZM28450.1"/>
    <property type="molecule type" value="Genomic_DNA"/>
</dbReference>
<feature type="compositionally biased region" description="Basic and acidic residues" evidence="2">
    <location>
        <begin position="999"/>
        <end position="1009"/>
    </location>
</feature>
<comment type="caution">
    <text evidence="3">The sequence shown here is derived from an EMBL/GenBank/DDBJ whole genome shotgun (WGS) entry which is preliminary data.</text>
</comment>
<dbReference type="Proteomes" id="UP000076837">
    <property type="component" value="Unassembled WGS sequence"/>
</dbReference>
<evidence type="ECO:0000256" key="2">
    <source>
        <dbReference type="SAM" id="MobiDB-lite"/>
    </source>
</evidence>
<dbReference type="CDD" id="cd19481">
    <property type="entry name" value="RecA-like_protease"/>
    <property type="match status" value="1"/>
</dbReference>
<feature type="coiled-coil region" evidence="1">
    <location>
        <begin position="49"/>
        <end position="79"/>
    </location>
</feature>
<dbReference type="PANTHER" id="PTHR46411">
    <property type="entry name" value="FAMILY ATPASE, PUTATIVE-RELATED"/>
    <property type="match status" value="1"/>
</dbReference>
<feature type="region of interest" description="Disordered" evidence="2">
    <location>
        <begin position="296"/>
        <end position="335"/>
    </location>
</feature>
<dbReference type="SMART" id="SM00382">
    <property type="entry name" value="AAA"/>
    <property type="match status" value="1"/>
</dbReference>
<reference evidence="3 4" key="1">
    <citation type="journal article" date="2016" name="Sci. Rep.">
        <title>Draft genome sequencing and secretome analysis of fungal phytopathogen Ascochyta rabiei provides insight into the necrotrophic effector repertoire.</title>
        <authorList>
            <person name="Verma S."/>
            <person name="Gazara R.K."/>
            <person name="Nizam S."/>
            <person name="Parween S."/>
            <person name="Chattopadhyay D."/>
            <person name="Verma P.K."/>
        </authorList>
    </citation>
    <scope>NUCLEOTIDE SEQUENCE [LARGE SCALE GENOMIC DNA]</scope>
    <source>
        <strain evidence="3 4">ArDII</strain>
    </source>
</reference>
<evidence type="ECO:0000313" key="4">
    <source>
        <dbReference type="Proteomes" id="UP000076837"/>
    </source>
</evidence>
<evidence type="ECO:0000313" key="3">
    <source>
        <dbReference type="EMBL" id="KZM28450.1"/>
    </source>
</evidence>
<dbReference type="InterPro" id="IPR003959">
    <property type="entry name" value="ATPase_AAA_core"/>
</dbReference>
<sequence length="1144" mass="127947">MSGTHPKVSVQTESAQQVDADGTENTEQHPSDPGVADGLNEQDPSNVDLSAVLREVEELRQKVAELEDATVEHAKILEESTDGEISDSDFEFESDGRCEPPFSGNPWKKWKLRRNVAKGIVRKVDHMQRRRKRKKNEVEASDGESEDSAALTVPKRTPLISRLHWNEFSILGPIATSNRAVLEVLVGISGVEFPAPKAQLSKITVTNSASLPIFVRPEALPERIRINSNLLLMILGQVHASGFSFEGVCPVVMVRPFKLIFYHRHGIQKQYQHLVDTHMSKSPDKDVPRQNIIGLTSPTPPITDSAMDATLDSQSTAGSDTISPDKVQDKEGTRSSTVFRLPGDALGSKLALEHMRPLIEFLDHYLLPRLSFLESAECKKVTFPDLWLLFEPGGEVIDSDGDQAYRIHKVTTAKHRAVPSWSGIDAWTPAPPPRRGGHESVEISDIVRPSQNQREGDDKPIKLHCVYIDSDGFSIGPVTMVFEIRAFAGEKLVTDLPVYPLRFRTTPLQKDARGVSATARDHIKVREELIERGKKFVQVGLTRHVYYAGPTFDREMVDGQVVLDNYQMFGIDKVKQAPILDRWVDISEPAVESESVACFGLCCRFDIVWSEQDIDKRRENDFLRTLLPPEREGQPSLATLERPVADLNNKRDTTALTDDEYLIMSNRVYGFVLRTRQWAELDLRHVTEVNYRRDRPETTLAPGDKTATHTAFDDLVLPPGHRDVILSLVAQHFRDEEHHEVDIFRGKGKGLILLLHGAPGVGKTSTAEGVAEAFRKPLLQITCGDLGSTAKEVEIALERNFALASRWDCVLLLDEADVFLASRSRAVSGADFNRNALVAVFLRVLEYYTGILFLTTNRIGDFDEAFASRIHVSLEYPPLDRMSTEKILALNIRLIKDRFKKNERTLKIDELNIGFRFLEYWQTYEKARLNGRQIRNACQTALALAEFEAQGGSHEAVLAPNATVSLQSKHFDTVLKAYRDFNKYLKDIYGTSSEEHAGELGLRARDKTPKKVNTGRSPAPDRSPSAGGFPGAHLYHQPHPTQSHLAQSHPPQMYQALPQQQSYLFPVSGQQNFSVPVQDPHASLANYQSTALRSDDTSLPGFDHGTRQSEPDAGAGHDPQYQMQSFGLSHGQPYFQPIPGNPRQ</sequence>
<organism evidence="3 4">
    <name type="scientific">Didymella rabiei</name>
    <name type="common">Chickpea ascochyta blight fungus</name>
    <name type="synonym">Mycosphaerella rabiei</name>
    <dbReference type="NCBI Taxonomy" id="5454"/>
    <lineage>
        <taxon>Eukaryota</taxon>
        <taxon>Fungi</taxon>
        <taxon>Dikarya</taxon>
        <taxon>Ascomycota</taxon>
        <taxon>Pezizomycotina</taxon>
        <taxon>Dothideomycetes</taxon>
        <taxon>Pleosporomycetidae</taxon>
        <taxon>Pleosporales</taxon>
        <taxon>Pleosporineae</taxon>
        <taxon>Didymellaceae</taxon>
        <taxon>Ascochyta</taxon>
    </lineage>
</organism>
<dbReference type="GO" id="GO:0005524">
    <property type="term" value="F:ATP binding"/>
    <property type="evidence" value="ECO:0007669"/>
    <property type="project" value="InterPro"/>
</dbReference>
<dbReference type="Pfam" id="PF22942">
    <property type="entry name" value="DUF7025"/>
    <property type="match status" value="1"/>
</dbReference>
<feature type="compositionally biased region" description="Polar residues" evidence="2">
    <location>
        <begin position="1"/>
        <end position="17"/>
    </location>
</feature>
<feature type="compositionally biased region" description="Polar residues" evidence="2">
    <location>
        <begin position="311"/>
        <end position="322"/>
    </location>
</feature>
<feature type="region of interest" description="Disordered" evidence="2">
    <location>
        <begin position="126"/>
        <end position="151"/>
    </location>
</feature>
<feature type="region of interest" description="Disordered" evidence="2">
    <location>
        <begin position="999"/>
        <end position="1049"/>
    </location>
</feature>
<protein>
    <submittedName>
        <fullName evidence="3">ATP binding</fullName>
    </submittedName>
</protein>
<evidence type="ECO:0000256" key="1">
    <source>
        <dbReference type="SAM" id="Coils"/>
    </source>
</evidence>
<dbReference type="STRING" id="5454.A0A163M6U1"/>
<feature type="region of interest" description="Disordered" evidence="2">
    <location>
        <begin position="1093"/>
        <end position="1144"/>
    </location>
</feature>
<dbReference type="GO" id="GO:0016887">
    <property type="term" value="F:ATP hydrolysis activity"/>
    <property type="evidence" value="ECO:0007669"/>
    <property type="project" value="InterPro"/>
</dbReference>
<feature type="region of interest" description="Disordered" evidence="2">
    <location>
        <begin position="1"/>
        <end position="49"/>
    </location>
</feature>
<dbReference type="InterPro" id="IPR027417">
    <property type="entry name" value="P-loop_NTPase"/>
</dbReference>
<dbReference type="InterPro" id="IPR054289">
    <property type="entry name" value="DUF7025"/>
</dbReference>
<dbReference type="Pfam" id="PF23232">
    <property type="entry name" value="AAA_lid_13"/>
    <property type="match status" value="1"/>
</dbReference>
<dbReference type="Pfam" id="PF00004">
    <property type="entry name" value="AAA"/>
    <property type="match status" value="1"/>
</dbReference>
<dbReference type="PANTHER" id="PTHR46411:SF2">
    <property type="entry name" value="AAA+ ATPASE DOMAIN-CONTAINING PROTEIN"/>
    <property type="match status" value="1"/>
</dbReference>
<dbReference type="SUPFAM" id="SSF52540">
    <property type="entry name" value="P-loop containing nucleoside triphosphate hydrolases"/>
    <property type="match status" value="1"/>
</dbReference>